<dbReference type="Proteomes" id="UP001589628">
    <property type="component" value="Unassembled WGS sequence"/>
</dbReference>
<dbReference type="SUPFAM" id="SSF51735">
    <property type="entry name" value="NAD(P)-binding Rossmann-fold domains"/>
    <property type="match status" value="1"/>
</dbReference>
<dbReference type="InterPro" id="IPR002347">
    <property type="entry name" value="SDR_fam"/>
</dbReference>
<dbReference type="InterPro" id="IPR051122">
    <property type="entry name" value="SDR_DHRS6-like"/>
</dbReference>
<evidence type="ECO:0000256" key="2">
    <source>
        <dbReference type="ARBA" id="ARBA00023002"/>
    </source>
</evidence>
<evidence type="ECO:0000256" key="1">
    <source>
        <dbReference type="ARBA" id="ARBA00006484"/>
    </source>
</evidence>
<dbReference type="CDD" id="cd11731">
    <property type="entry name" value="Lin1944_like_SDR_c"/>
    <property type="match status" value="1"/>
</dbReference>
<keyword evidence="4" id="KW-1185">Reference proteome</keyword>
<proteinExistence type="inferred from homology"/>
<comment type="similarity">
    <text evidence="1">Belongs to the short-chain dehydrogenases/reductases (SDR) family.</text>
</comment>
<protein>
    <submittedName>
        <fullName evidence="3">Short chain dehydrogenase</fullName>
    </submittedName>
</protein>
<dbReference type="PANTHER" id="PTHR43477">
    <property type="entry name" value="DIHYDROANTICAPSIN 7-DEHYDROGENASE"/>
    <property type="match status" value="1"/>
</dbReference>
<organism evidence="3 4">
    <name type="scientific">Balneatrix alpica</name>
    <dbReference type="NCBI Taxonomy" id="75684"/>
    <lineage>
        <taxon>Bacteria</taxon>
        <taxon>Pseudomonadati</taxon>
        <taxon>Pseudomonadota</taxon>
        <taxon>Gammaproteobacteria</taxon>
        <taxon>Oceanospirillales</taxon>
        <taxon>Balneatrichaceae</taxon>
        <taxon>Balneatrix</taxon>
    </lineage>
</organism>
<keyword evidence="2" id="KW-0560">Oxidoreductase</keyword>
<dbReference type="EMBL" id="JBHLZN010000002">
    <property type="protein sequence ID" value="MFB9886357.1"/>
    <property type="molecule type" value="Genomic_DNA"/>
</dbReference>
<gene>
    <name evidence="3" type="ORF">ACFFLH_08050</name>
</gene>
<dbReference type="PANTHER" id="PTHR43477:SF1">
    <property type="entry name" value="DIHYDROANTICAPSIN 7-DEHYDROGENASE"/>
    <property type="match status" value="1"/>
</dbReference>
<evidence type="ECO:0000313" key="4">
    <source>
        <dbReference type="Proteomes" id="UP001589628"/>
    </source>
</evidence>
<dbReference type="InterPro" id="IPR036291">
    <property type="entry name" value="NAD(P)-bd_dom_sf"/>
</dbReference>
<dbReference type="RefSeq" id="WP_027311817.1">
    <property type="nucleotide sequence ID" value="NZ_JBHLZN010000002.1"/>
</dbReference>
<name>A0ABV5ZAQ1_9GAMM</name>
<dbReference type="NCBIfam" id="NF005754">
    <property type="entry name" value="PRK07578.1"/>
    <property type="match status" value="1"/>
</dbReference>
<comment type="caution">
    <text evidence="3">The sequence shown here is derived from an EMBL/GenBank/DDBJ whole genome shotgun (WGS) entry which is preliminary data.</text>
</comment>
<sequence>MRILLVGGQGTLGQAIKAEFAAQHEVIVAGRNSGDLQLDMTDSSSIAAALSKLGRFDALVIAAGEVAFKPLMQLNQEDWQLGLGSKLMGQVQLALAAVEFLNPGSSITLTSGILSQDFIAGGTQATMVNSAVEGFVRAAATELPKGIRINVVSPGLLEESVEAFGDFFPGFIPVPAAKVAQAFKRSVLGVMTGQVVVAV</sequence>
<dbReference type="PRINTS" id="PR00081">
    <property type="entry name" value="GDHRDH"/>
</dbReference>
<evidence type="ECO:0000313" key="3">
    <source>
        <dbReference type="EMBL" id="MFB9886357.1"/>
    </source>
</evidence>
<dbReference type="Pfam" id="PF13561">
    <property type="entry name" value="adh_short_C2"/>
    <property type="match status" value="1"/>
</dbReference>
<reference evidence="3 4" key="1">
    <citation type="submission" date="2024-09" db="EMBL/GenBank/DDBJ databases">
        <authorList>
            <person name="Sun Q."/>
            <person name="Mori K."/>
        </authorList>
    </citation>
    <scope>NUCLEOTIDE SEQUENCE [LARGE SCALE GENOMIC DNA]</scope>
    <source>
        <strain evidence="3 4">ATCC 51285</strain>
    </source>
</reference>
<dbReference type="Gene3D" id="3.40.50.720">
    <property type="entry name" value="NAD(P)-binding Rossmann-like Domain"/>
    <property type="match status" value="1"/>
</dbReference>
<accession>A0ABV5ZAQ1</accession>